<dbReference type="Pfam" id="PF13689">
    <property type="entry name" value="DUF4154"/>
    <property type="match status" value="1"/>
</dbReference>
<protein>
    <submittedName>
        <fullName evidence="1">YfiR family protein</fullName>
    </submittedName>
</protein>
<dbReference type="Proteomes" id="UP001165565">
    <property type="component" value="Unassembled WGS sequence"/>
</dbReference>
<sequence>MLLAFALLFAPLQEIPIAAPITHTGVRPAIAATIAGIASFTRWPQPQAPVRLCLAGVTQVSERDFAGVAIDGQPVAATRIDRPAALATARCAILYLGRMPVPAAQRLIWASYGRAILTIAEDDPECRGGAMFCLRDEPAAVRFLLNLDAISRGAVKVDPRVLRLTRGAH</sequence>
<name>A0AA42CSA8_9SPHN</name>
<dbReference type="InterPro" id="IPR025293">
    <property type="entry name" value="YfiR/HmsC-like"/>
</dbReference>
<proteinExistence type="predicted"/>
<accession>A0AA42CSA8</accession>
<dbReference type="RefSeq" id="WP_179512483.1">
    <property type="nucleotide sequence ID" value="NZ_JANFAU010000011.1"/>
</dbReference>
<dbReference type="EMBL" id="JANFAV010000018">
    <property type="protein sequence ID" value="MCW6537094.1"/>
    <property type="molecule type" value="Genomic_DNA"/>
</dbReference>
<comment type="caution">
    <text evidence="1">The sequence shown here is derived from an EMBL/GenBank/DDBJ whole genome shotgun (WGS) entry which is preliminary data.</text>
</comment>
<evidence type="ECO:0000313" key="2">
    <source>
        <dbReference type="Proteomes" id="UP001165565"/>
    </source>
</evidence>
<gene>
    <name evidence="1" type="ORF">NEE01_20130</name>
</gene>
<organism evidence="1 2">
    <name type="scientific">Sphingomonas lycopersici</name>
    <dbReference type="NCBI Taxonomy" id="2951807"/>
    <lineage>
        <taxon>Bacteria</taxon>
        <taxon>Pseudomonadati</taxon>
        <taxon>Pseudomonadota</taxon>
        <taxon>Alphaproteobacteria</taxon>
        <taxon>Sphingomonadales</taxon>
        <taxon>Sphingomonadaceae</taxon>
        <taxon>Sphingomonas</taxon>
    </lineage>
</organism>
<keyword evidence="2" id="KW-1185">Reference proteome</keyword>
<dbReference type="AlphaFoldDB" id="A0AA42CSA8"/>
<reference evidence="1" key="1">
    <citation type="submission" date="2022-06" db="EMBL/GenBank/DDBJ databases">
        <title>Sphingomonas sp. nov. isolated from rhizosphere soil of tomato.</title>
        <authorList>
            <person name="Dong H."/>
            <person name="Gao R."/>
        </authorList>
    </citation>
    <scope>NUCLEOTIDE SEQUENCE</scope>
    <source>
        <strain evidence="1">MMSM24</strain>
    </source>
</reference>
<evidence type="ECO:0000313" key="1">
    <source>
        <dbReference type="EMBL" id="MCW6537094.1"/>
    </source>
</evidence>